<sequence length="284" mass="33607">MNIDQTLVKAKEESTSTNILLKKYNVYINNLDSSDVNSSSTAMSRFKELFKEEDKILCDSAFVIFNNLYEKLDRNLNELHEKDTTNYESLVLLTQNGKKPIISKKLLDYKQKLKDNGFEISEEEGITFIQKDRDFISKHFYPYVSHTMKDYLSKLNQENKEGFASDAELIIAPNIFVERMIWYENFINNNSNFLFISNCKEKRKYLLTFSLIGMDNTPVFDNETNKLSEYYKDLYEYLISKHQNSQTTKIIKPYYMAFKNSQPKLAKELIMEYKSKKLIFDYNE</sequence>
<dbReference type="EMBL" id="FONQ01000024">
    <property type="protein sequence ID" value="SFF45657.1"/>
    <property type="molecule type" value="Genomic_DNA"/>
</dbReference>
<dbReference type="AlphaFoldDB" id="A0A1I2IXC0"/>
<gene>
    <name evidence="1" type="ORF">SAMN04488131_12432</name>
</gene>
<evidence type="ECO:0000313" key="2">
    <source>
        <dbReference type="Proteomes" id="UP000198596"/>
    </source>
</evidence>
<protein>
    <submittedName>
        <fullName evidence="1">Uncharacterized protein</fullName>
    </submittedName>
</protein>
<evidence type="ECO:0000313" key="1">
    <source>
        <dbReference type="EMBL" id="SFF45657.1"/>
    </source>
</evidence>
<dbReference type="Proteomes" id="UP000198596">
    <property type="component" value="Unassembled WGS sequence"/>
</dbReference>
<organism evidence="1 2">
    <name type="scientific">Flavobacterium xueshanense</name>
    <dbReference type="NCBI Taxonomy" id="935223"/>
    <lineage>
        <taxon>Bacteria</taxon>
        <taxon>Pseudomonadati</taxon>
        <taxon>Bacteroidota</taxon>
        <taxon>Flavobacteriia</taxon>
        <taxon>Flavobacteriales</taxon>
        <taxon>Flavobacteriaceae</taxon>
        <taxon>Flavobacterium</taxon>
    </lineage>
</organism>
<name>A0A1I2IXC0_9FLAO</name>
<proteinExistence type="predicted"/>
<dbReference type="STRING" id="935223.SAMN04488131_12432"/>
<reference evidence="2" key="1">
    <citation type="submission" date="2016-10" db="EMBL/GenBank/DDBJ databases">
        <authorList>
            <person name="Varghese N."/>
            <person name="Submissions S."/>
        </authorList>
    </citation>
    <scope>NUCLEOTIDE SEQUENCE [LARGE SCALE GENOMIC DNA]</scope>
    <source>
        <strain evidence="2">CGMCC 1.9227</strain>
    </source>
</reference>
<accession>A0A1I2IXC0</accession>
<keyword evidence="2" id="KW-1185">Reference proteome</keyword>